<evidence type="ECO:0000313" key="3">
    <source>
        <dbReference type="Proteomes" id="UP000054776"/>
    </source>
</evidence>
<feature type="coiled-coil region" evidence="1">
    <location>
        <begin position="37"/>
        <end position="71"/>
    </location>
</feature>
<dbReference type="AlphaFoldDB" id="A0A0V0YT20"/>
<proteinExistence type="predicted"/>
<comment type="caution">
    <text evidence="2">The sequence shown here is derived from an EMBL/GenBank/DDBJ whole genome shotgun (WGS) entry which is preliminary data.</text>
</comment>
<feature type="non-terminal residue" evidence="2">
    <location>
        <position position="1"/>
    </location>
</feature>
<dbReference type="STRING" id="6334.A0A0V0YT20"/>
<keyword evidence="3" id="KW-1185">Reference proteome</keyword>
<dbReference type="Proteomes" id="UP000054776">
    <property type="component" value="Unassembled WGS sequence"/>
</dbReference>
<reference evidence="2 3" key="1">
    <citation type="submission" date="2015-01" db="EMBL/GenBank/DDBJ databases">
        <title>Evolution of Trichinella species and genotypes.</title>
        <authorList>
            <person name="Korhonen P.K."/>
            <person name="Edoardo P."/>
            <person name="Giuseppe L.R."/>
            <person name="Gasser R.B."/>
        </authorList>
    </citation>
    <scope>NUCLEOTIDE SEQUENCE [LARGE SCALE GENOMIC DNA]</scope>
    <source>
        <strain evidence="2">ISS3</strain>
    </source>
</reference>
<feature type="non-terminal residue" evidence="2">
    <location>
        <position position="77"/>
    </location>
</feature>
<evidence type="ECO:0000313" key="2">
    <source>
        <dbReference type="EMBL" id="KRY03497.1"/>
    </source>
</evidence>
<gene>
    <name evidence="2" type="ORF">T01_6302</name>
</gene>
<protein>
    <submittedName>
        <fullName evidence="2">Uncharacterized protein</fullName>
    </submittedName>
</protein>
<accession>A0A0V0YT20</accession>
<sequence>LQMLGLEYSKDANSSVEIVLPRLLENFENLLSHHKNVDLLTTDEDVLKKDVDELNEKIKIQEKKNAKLRFAIHMLRT</sequence>
<keyword evidence="1" id="KW-0175">Coiled coil</keyword>
<dbReference type="EMBL" id="JYDH01005092">
    <property type="protein sequence ID" value="KRY03497.1"/>
    <property type="molecule type" value="Genomic_DNA"/>
</dbReference>
<evidence type="ECO:0000256" key="1">
    <source>
        <dbReference type="SAM" id="Coils"/>
    </source>
</evidence>
<organism evidence="2 3">
    <name type="scientific">Trichinella spiralis</name>
    <name type="common">Trichina worm</name>
    <dbReference type="NCBI Taxonomy" id="6334"/>
    <lineage>
        <taxon>Eukaryota</taxon>
        <taxon>Metazoa</taxon>
        <taxon>Ecdysozoa</taxon>
        <taxon>Nematoda</taxon>
        <taxon>Enoplea</taxon>
        <taxon>Dorylaimia</taxon>
        <taxon>Trichinellida</taxon>
        <taxon>Trichinellidae</taxon>
        <taxon>Trichinella</taxon>
    </lineage>
</organism>
<dbReference type="InParanoid" id="A0A0V0YT20"/>
<name>A0A0V0YT20_TRISP</name>